<dbReference type="PANTHER" id="PTHR12526:SF629">
    <property type="entry name" value="TEICHURONIC ACID BIOSYNTHESIS GLYCOSYLTRANSFERASE TUAH-RELATED"/>
    <property type="match status" value="1"/>
</dbReference>
<evidence type="ECO:0000256" key="1">
    <source>
        <dbReference type="ARBA" id="ARBA00022676"/>
    </source>
</evidence>
<dbReference type="Proteomes" id="UP000291144">
    <property type="component" value="Unassembled WGS sequence"/>
</dbReference>
<feature type="domain" description="Glycosyl transferase family 1" evidence="3">
    <location>
        <begin position="186"/>
        <end position="343"/>
    </location>
</feature>
<dbReference type="SUPFAM" id="SSF53756">
    <property type="entry name" value="UDP-Glycosyltransferase/glycogen phosphorylase"/>
    <property type="match status" value="1"/>
</dbReference>
<keyword evidence="2 4" id="KW-0808">Transferase</keyword>
<protein>
    <submittedName>
        <fullName evidence="4">Glycosyltransferase</fullName>
    </submittedName>
</protein>
<comment type="caution">
    <text evidence="4">The sequence shown here is derived from an EMBL/GenBank/DDBJ whole genome shotgun (WGS) entry which is preliminary data.</text>
</comment>
<dbReference type="Gene3D" id="3.40.50.2000">
    <property type="entry name" value="Glycogen Phosphorylase B"/>
    <property type="match status" value="1"/>
</dbReference>
<evidence type="ECO:0000313" key="5">
    <source>
        <dbReference type="Proteomes" id="UP000291144"/>
    </source>
</evidence>
<name>A0A4R0KCH0_9ACTN</name>
<dbReference type="GO" id="GO:0016757">
    <property type="term" value="F:glycosyltransferase activity"/>
    <property type="evidence" value="ECO:0007669"/>
    <property type="project" value="UniProtKB-KW"/>
</dbReference>
<dbReference type="InterPro" id="IPR001296">
    <property type="entry name" value="Glyco_trans_1"/>
</dbReference>
<evidence type="ECO:0000259" key="3">
    <source>
        <dbReference type="Pfam" id="PF00534"/>
    </source>
</evidence>
<sequence>MPNTGPHAGSRNTAPDVGIITTGHDVADARLHKITAALHHRGLSVELWGLGEAEGGPVGAVVHAGPRGNLVQRMARTAVLPWRTNAKVVLTVDPDMIPVTRLVTTLRRRKMVADVHEDYDLLLADRAWARGPAGLPARLIVRAGSKLAAGADLTVVADSHLAPHEAKRRLVVQNFPYVPFLWPTPPSGPPRAVYIGDLRASRGLFDMVETVAAAPDWSLDLVGPVASSDWDQLQARIEQSDLAGRVRLHGRQPPADAWRLAQGAWASLAMLQPTPAFVEAMPSKIYEYLASGLPVLSTRLPRQTKVIEESGGGVLVDSVAEASEILLRWSADPGELEKLRDHALQWAADNLPATTPYDELADAILNLLRGSA</sequence>
<reference evidence="4 5" key="1">
    <citation type="submission" date="2019-02" db="EMBL/GenBank/DDBJ databases">
        <title>Kribbella capetownensis sp. nov. and Kribbella speibonae sp. nov., isolated from soil.</title>
        <authorList>
            <person name="Curtis S.M."/>
            <person name="Norton I."/>
            <person name="Everest G.J."/>
            <person name="Meyers P.R."/>
        </authorList>
    </citation>
    <scope>NUCLEOTIDE SEQUENCE [LARGE SCALE GENOMIC DNA]</scope>
    <source>
        <strain evidence="4 5">NRRL B-24813</strain>
    </source>
</reference>
<dbReference type="PANTHER" id="PTHR12526">
    <property type="entry name" value="GLYCOSYLTRANSFERASE"/>
    <property type="match status" value="1"/>
</dbReference>
<keyword evidence="5" id="KW-1185">Reference proteome</keyword>
<dbReference type="AlphaFoldDB" id="A0A4R0KCH0"/>
<evidence type="ECO:0000313" key="4">
    <source>
        <dbReference type="EMBL" id="TCC58011.1"/>
    </source>
</evidence>
<dbReference type="Pfam" id="PF00534">
    <property type="entry name" value="Glycos_transf_1"/>
    <property type="match status" value="1"/>
</dbReference>
<dbReference type="EMBL" id="SJKB01000009">
    <property type="protein sequence ID" value="TCC58011.1"/>
    <property type="molecule type" value="Genomic_DNA"/>
</dbReference>
<organism evidence="4 5">
    <name type="scientific">Kribbella pittospori</name>
    <dbReference type="NCBI Taxonomy" id="722689"/>
    <lineage>
        <taxon>Bacteria</taxon>
        <taxon>Bacillati</taxon>
        <taxon>Actinomycetota</taxon>
        <taxon>Actinomycetes</taxon>
        <taxon>Propionibacteriales</taxon>
        <taxon>Kribbellaceae</taxon>
        <taxon>Kribbella</taxon>
    </lineage>
</organism>
<dbReference type="CDD" id="cd03801">
    <property type="entry name" value="GT4_PimA-like"/>
    <property type="match status" value="1"/>
</dbReference>
<gene>
    <name evidence="4" type="ORF">E0H73_27070</name>
</gene>
<accession>A0A4R0KCH0</accession>
<keyword evidence="1" id="KW-0328">Glycosyltransferase</keyword>
<proteinExistence type="predicted"/>
<evidence type="ECO:0000256" key="2">
    <source>
        <dbReference type="ARBA" id="ARBA00022679"/>
    </source>
</evidence>